<feature type="transmembrane region" description="Helical" evidence="6">
    <location>
        <begin position="105"/>
        <end position="127"/>
    </location>
</feature>
<evidence type="ECO:0000313" key="8">
    <source>
        <dbReference type="Proteomes" id="UP001058271"/>
    </source>
</evidence>
<feature type="region of interest" description="Disordered" evidence="5">
    <location>
        <begin position="648"/>
        <end position="685"/>
    </location>
</feature>
<feature type="transmembrane region" description="Helical" evidence="6">
    <location>
        <begin position="464"/>
        <end position="482"/>
    </location>
</feature>
<keyword evidence="4 6" id="KW-0472">Membrane</keyword>
<protein>
    <submittedName>
        <fullName evidence="7">APC family permease</fullName>
    </submittedName>
</protein>
<comment type="subcellular location">
    <subcellularLocation>
        <location evidence="1">Membrane</location>
        <topology evidence="1">Multi-pass membrane protein</topology>
    </subcellularLocation>
</comment>
<evidence type="ECO:0000256" key="2">
    <source>
        <dbReference type="ARBA" id="ARBA00022692"/>
    </source>
</evidence>
<dbReference type="Proteomes" id="UP001058271">
    <property type="component" value="Chromosome"/>
</dbReference>
<organism evidence="7 8">
    <name type="scientific">Dactylosporangium roseum</name>
    <dbReference type="NCBI Taxonomy" id="47989"/>
    <lineage>
        <taxon>Bacteria</taxon>
        <taxon>Bacillati</taxon>
        <taxon>Actinomycetota</taxon>
        <taxon>Actinomycetes</taxon>
        <taxon>Micromonosporales</taxon>
        <taxon>Micromonosporaceae</taxon>
        <taxon>Dactylosporangium</taxon>
    </lineage>
</organism>
<feature type="transmembrane region" description="Helical" evidence="6">
    <location>
        <begin position="139"/>
        <end position="161"/>
    </location>
</feature>
<evidence type="ECO:0000256" key="6">
    <source>
        <dbReference type="SAM" id="Phobius"/>
    </source>
</evidence>
<dbReference type="PANTHER" id="PTHR47704">
    <property type="entry name" value="POTASSIUM TRANSPORTER KIMA"/>
    <property type="match status" value="1"/>
</dbReference>
<evidence type="ECO:0000256" key="1">
    <source>
        <dbReference type="ARBA" id="ARBA00004141"/>
    </source>
</evidence>
<feature type="transmembrane region" description="Helical" evidence="6">
    <location>
        <begin position="321"/>
        <end position="348"/>
    </location>
</feature>
<dbReference type="Pfam" id="PF13520">
    <property type="entry name" value="AA_permease_2"/>
    <property type="match status" value="1"/>
</dbReference>
<feature type="transmembrane region" description="Helical" evidence="6">
    <location>
        <begin position="262"/>
        <end position="281"/>
    </location>
</feature>
<feature type="transmembrane region" description="Helical" evidence="6">
    <location>
        <begin position="440"/>
        <end position="458"/>
    </location>
</feature>
<feature type="transmembrane region" description="Helical" evidence="6">
    <location>
        <begin position="218"/>
        <end position="241"/>
    </location>
</feature>
<feature type="compositionally biased region" description="Low complexity" evidence="5">
    <location>
        <begin position="660"/>
        <end position="679"/>
    </location>
</feature>
<dbReference type="InterPro" id="IPR002293">
    <property type="entry name" value="AA/rel_permease1"/>
</dbReference>
<evidence type="ECO:0000256" key="4">
    <source>
        <dbReference type="ARBA" id="ARBA00023136"/>
    </source>
</evidence>
<feature type="transmembrane region" description="Helical" evidence="6">
    <location>
        <begin position="369"/>
        <end position="391"/>
    </location>
</feature>
<sequence length="685" mass="74217">MASPTSLLKRLLLGRPFRSDRLKHTLLPKRIALPVFASDALSSVAYAPDEILLTLSIAGASAFLISPWIGAAVAVVMLTVVASYRQNVHAYPSGGGDYEVASVNLGPRFGVAVASALLVDYVLTVAVSTASGVANLGSVVPWVATHKVAISIIAIALLTAVNLRGIRESGAAFAVPTYGFMIVMIGMLVTGLIKIFVLGEDLRAPSAGLVIHAEEAHMTGLAMAFLLLRTFSSGCAALTGVEAISNGVPAFKEPKSRNAATTLLLLGSISITMLLGIILLARKTGLQFVESPDQIVSGPANYVQKTVTTQLGETVFGAGSIMLYVVAVITALILFLAANTAFNGFPVLGSILAQDRYLPRQLHTRGDRLAFSNGIVLLALAAMVLIIGFKGEVTRLIQLYIVGVFVSFTLSQAGMIRHWNRLLRTVRDRQTRNRMIRSRTINMIGLSMTSAVLVVVLVTKFLLGAYIAIIAMIVIYFLMVGIKRHYDTVARELTPAQDRPVLPSRNHAVVLVSKVHRPTLRAVAYAQATRPDSITALTVNVDDHDTRQLQQDWERRGIPVPLTVVDSPYREINRPILDFVRNKRRDAPRDVVTVFIPEYVVGRWWEHLLHNQSALRLKGRLLFEPGVMVTSVPWQLSSLQDVDLDKMDATLSRGPKRGPRSPSTTPAATRSATAITAASPEHRDS</sequence>
<reference evidence="7" key="1">
    <citation type="submission" date="2021-04" db="EMBL/GenBank/DDBJ databases">
        <title>Biosynthetic gene clusters of Dactylosporangioum roseum.</title>
        <authorList>
            <person name="Hartkoorn R.C."/>
            <person name="Beaudoing E."/>
            <person name="Hot D."/>
            <person name="Moureu S."/>
        </authorList>
    </citation>
    <scope>NUCLEOTIDE SEQUENCE</scope>
    <source>
        <strain evidence="7">NRRL B-16295</strain>
    </source>
</reference>
<keyword evidence="8" id="KW-1185">Reference proteome</keyword>
<keyword evidence="2 6" id="KW-0812">Transmembrane</keyword>
<name>A0ABY5Z9J6_9ACTN</name>
<dbReference type="RefSeq" id="WP_260727705.1">
    <property type="nucleotide sequence ID" value="NZ_BAAABS010000033.1"/>
</dbReference>
<evidence type="ECO:0000256" key="5">
    <source>
        <dbReference type="SAM" id="MobiDB-lite"/>
    </source>
</evidence>
<proteinExistence type="predicted"/>
<accession>A0ABY5Z9J6</accession>
<dbReference type="Gene3D" id="1.20.1740.10">
    <property type="entry name" value="Amino acid/polyamine transporter I"/>
    <property type="match status" value="1"/>
</dbReference>
<keyword evidence="3 6" id="KW-1133">Transmembrane helix</keyword>
<dbReference type="PANTHER" id="PTHR47704:SF1">
    <property type="entry name" value="POTASSIUM TRANSPORTER KIMA"/>
    <property type="match status" value="1"/>
</dbReference>
<feature type="transmembrane region" description="Helical" evidence="6">
    <location>
        <begin position="397"/>
        <end position="419"/>
    </location>
</feature>
<feature type="transmembrane region" description="Helical" evidence="6">
    <location>
        <begin position="60"/>
        <end position="84"/>
    </location>
</feature>
<gene>
    <name evidence="7" type="ORF">Drose_08905</name>
</gene>
<dbReference type="EMBL" id="CP073721">
    <property type="protein sequence ID" value="UWZ38344.1"/>
    <property type="molecule type" value="Genomic_DNA"/>
</dbReference>
<evidence type="ECO:0000313" key="7">
    <source>
        <dbReference type="EMBL" id="UWZ38344.1"/>
    </source>
</evidence>
<evidence type="ECO:0000256" key="3">
    <source>
        <dbReference type="ARBA" id="ARBA00022989"/>
    </source>
</evidence>
<feature type="transmembrane region" description="Helical" evidence="6">
    <location>
        <begin position="173"/>
        <end position="198"/>
    </location>
</feature>
<dbReference type="InterPro" id="IPR053153">
    <property type="entry name" value="APC_K+_Transporter"/>
</dbReference>